<proteinExistence type="inferred from homology"/>
<organism evidence="3 4">
    <name type="scientific">Pycnococcus provasolii</name>
    <dbReference type="NCBI Taxonomy" id="41880"/>
    <lineage>
        <taxon>Eukaryota</taxon>
        <taxon>Viridiplantae</taxon>
        <taxon>Chlorophyta</taxon>
        <taxon>Pseudoscourfieldiophyceae</taxon>
        <taxon>Pseudoscourfieldiales</taxon>
        <taxon>Pycnococcaceae</taxon>
        <taxon>Pycnococcus</taxon>
    </lineage>
</organism>
<keyword evidence="2" id="KW-1133">Transmembrane helix</keyword>
<keyword evidence="2" id="KW-0472">Membrane</keyword>
<evidence type="ECO:0000313" key="3">
    <source>
        <dbReference type="EMBL" id="GHP10607.1"/>
    </source>
</evidence>
<dbReference type="PRINTS" id="PR00081">
    <property type="entry name" value="GDHRDH"/>
</dbReference>
<dbReference type="AlphaFoldDB" id="A0A830I0F0"/>
<evidence type="ECO:0000313" key="4">
    <source>
        <dbReference type="Proteomes" id="UP000660262"/>
    </source>
</evidence>
<dbReference type="SUPFAM" id="SSF51735">
    <property type="entry name" value="NAD(P)-binding Rossmann-fold domains"/>
    <property type="match status" value="1"/>
</dbReference>
<keyword evidence="4" id="KW-1185">Reference proteome</keyword>
<dbReference type="InterPro" id="IPR002347">
    <property type="entry name" value="SDR_fam"/>
</dbReference>
<name>A0A830I0F0_9CHLO</name>
<sequence>MVVLMQPVSSGPTRAWWIRFATYVTIGTLVLALAILAKREYDVYQVEEKKQIEALFDPRVALVTGGDSEMGVAIVEGLVRNHATVCVFLQKFRQNFDDPLTKQRQISRYDTLVQRKQVVLFEGDIFTWQGVNEAVKFVDTTFGRLDVVVNAATMGVPDPVAAEGAWDATGTAKGERVQSGLKQPIATKVTPISEEFAVNVLLHYRLIYATTELMARTMQMPNIKDSARVVQVASLAAGGADFRDLSFAQRHPTPQAVFESNMQVLRMMPYIWAPKLTPLGITVNSCHPGTIADRRKPMALYQLFRGRSRKTGNYNVEGGDVGLGVSEAMRRNVQTCVEVATSRQPDVQGQTARWYVDGRPINDDFANMSEDQRIVDTLFSSMDGMTGEVKAPALIAGGAAVKATTKPQGIGR</sequence>
<feature type="transmembrane region" description="Helical" evidence="2">
    <location>
        <begin position="16"/>
        <end position="37"/>
    </location>
</feature>
<dbReference type="GO" id="GO:0016616">
    <property type="term" value="F:oxidoreductase activity, acting on the CH-OH group of donors, NAD or NADP as acceptor"/>
    <property type="evidence" value="ECO:0007669"/>
    <property type="project" value="TreeGrafter"/>
</dbReference>
<keyword evidence="2" id="KW-0812">Transmembrane</keyword>
<comment type="similarity">
    <text evidence="1">Belongs to the short-chain dehydrogenases/reductases (SDR) family.</text>
</comment>
<dbReference type="EMBL" id="BNJQ01000030">
    <property type="protein sequence ID" value="GHP10607.1"/>
    <property type="molecule type" value="Genomic_DNA"/>
</dbReference>
<dbReference type="Gene3D" id="3.40.50.720">
    <property type="entry name" value="NAD(P)-binding Rossmann-like Domain"/>
    <property type="match status" value="1"/>
</dbReference>
<dbReference type="Proteomes" id="UP000660262">
    <property type="component" value="Unassembled WGS sequence"/>
</dbReference>
<dbReference type="PANTHER" id="PTHR42760:SF78">
    <property type="entry name" value="3-OXOACYL-[ACYL-CARRIER-PROTEIN] REDUCTASE [NADH]"/>
    <property type="match status" value="1"/>
</dbReference>
<gene>
    <name evidence="3" type="ORF">PPROV_000933800</name>
</gene>
<evidence type="ECO:0000256" key="2">
    <source>
        <dbReference type="SAM" id="Phobius"/>
    </source>
</evidence>
<protein>
    <submittedName>
        <fullName evidence="3">Uncharacterized protein</fullName>
    </submittedName>
</protein>
<reference evidence="3" key="1">
    <citation type="submission" date="2020-10" db="EMBL/GenBank/DDBJ databases">
        <title>Unveiling of a novel bifunctional photoreceptor, Dualchrome1, isolated from a cosmopolitan green alga.</title>
        <authorList>
            <person name="Suzuki S."/>
            <person name="Kawachi M."/>
        </authorList>
    </citation>
    <scope>NUCLEOTIDE SEQUENCE</scope>
    <source>
        <strain evidence="3">NIES 2893</strain>
    </source>
</reference>
<dbReference type="OrthoDB" id="1933717at2759"/>
<evidence type="ECO:0000256" key="1">
    <source>
        <dbReference type="ARBA" id="ARBA00006484"/>
    </source>
</evidence>
<dbReference type="InterPro" id="IPR036291">
    <property type="entry name" value="NAD(P)-bd_dom_sf"/>
</dbReference>
<dbReference type="PANTHER" id="PTHR42760">
    <property type="entry name" value="SHORT-CHAIN DEHYDROGENASES/REDUCTASES FAMILY MEMBER"/>
    <property type="match status" value="1"/>
</dbReference>
<accession>A0A830I0F0</accession>
<comment type="caution">
    <text evidence="3">The sequence shown here is derived from an EMBL/GenBank/DDBJ whole genome shotgun (WGS) entry which is preliminary data.</text>
</comment>
<dbReference type="Pfam" id="PF00106">
    <property type="entry name" value="adh_short"/>
    <property type="match status" value="1"/>
</dbReference>